<dbReference type="EMBL" id="JBHSWX010000001">
    <property type="protein sequence ID" value="MFC6784688.1"/>
    <property type="molecule type" value="Genomic_DNA"/>
</dbReference>
<evidence type="ECO:0000256" key="1">
    <source>
        <dbReference type="SAM" id="MobiDB-lite"/>
    </source>
</evidence>
<keyword evidence="3" id="KW-1185">Reference proteome</keyword>
<dbReference type="Proteomes" id="UP001596443">
    <property type="component" value="Unassembled WGS sequence"/>
</dbReference>
<comment type="caution">
    <text evidence="2">The sequence shown here is derived from an EMBL/GenBank/DDBJ whole genome shotgun (WGS) entry which is preliminary data.</text>
</comment>
<dbReference type="AlphaFoldDB" id="A0ABD5T9G1"/>
<organism evidence="2 3">
    <name type="scientific">Halobaculum halobium</name>
    <dbReference type="NCBI Taxonomy" id="3032281"/>
    <lineage>
        <taxon>Archaea</taxon>
        <taxon>Methanobacteriati</taxon>
        <taxon>Methanobacteriota</taxon>
        <taxon>Stenosarchaea group</taxon>
        <taxon>Halobacteria</taxon>
        <taxon>Halobacteriales</taxon>
        <taxon>Haloferacaceae</taxon>
        <taxon>Halobaculum</taxon>
    </lineage>
</organism>
<reference evidence="2 3" key="1">
    <citation type="journal article" date="2019" name="Int. J. Syst. Evol. Microbiol.">
        <title>The Global Catalogue of Microorganisms (GCM) 10K type strain sequencing project: providing services to taxonomists for standard genome sequencing and annotation.</title>
        <authorList>
            <consortium name="The Broad Institute Genomics Platform"/>
            <consortium name="The Broad Institute Genome Sequencing Center for Infectious Disease"/>
            <person name="Wu L."/>
            <person name="Ma J."/>
        </authorList>
    </citation>
    <scope>NUCLEOTIDE SEQUENCE [LARGE SCALE GENOMIC DNA]</scope>
    <source>
        <strain evidence="2 3">SYNS20</strain>
    </source>
</reference>
<feature type="compositionally biased region" description="Low complexity" evidence="1">
    <location>
        <begin position="25"/>
        <end position="39"/>
    </location>
</feature>
<accession>A0ABD5T9G1</accession>
<protein>
    <submittedName>
        <fullName evidence="2">Uncharacterized protein</fullName>
    </submittedName>
</protein>
<feature type="region of interest" description="Disordered" evidence="1">
    <location>
        <begin position="1"/>
        <end position="65"/>
    </location>
</feature>
<evidence type="ECO:0000313" key="3">
    <source>
        <dbReference type="Proteomes" id="UP001596443"/>
    </source>
</evidence>
<name>A0ABD5T9G1_9EURY</name>
<sequence>MLTFGGLIGDQLLGGDDGTDGSSGGDDAATESATPAADAVGVGDELLPETQPIETVKTSEIRGESPGSRTYILRVVVENPTDEDIELRLTGVSLRDESSLDSVSTSGAIAAGETGEVTGAWDLPTDSMPVAVDAVLRRGGEDVVARSVTLKRPPIRG</sequence>
<gene>
    <name evidence="2" type="ORF">ACFQFD_01390</name>
</gene>
<evidence type="ECO:0000313" key="2">
    <source>
        <dbReference type="EMBL" id="MFC6784688.1"/>
    </source>
</evidence>
<dbReference type="RefSeq" id="WP_390214337.1">
    <property type="nucleotide sequence ID" value="NZ_JBHSWX010000001.1"/>
</dbReference>
<proteinExistence type="predicted"/>